<name>A0ABV1DIT6_9FIRM</name>
<dbReference type="InterPro" id="IPR000182">
    <property type="entry name" value="GNAT_dom"/>
</dbReference>
<evidence type="ECO:0000259" key="1">
    <source>
        <dbReference type="PROSITE" id="PS51186"/>
    </source>
</evidence>
<dbReference type="CDD" id="cd04301">
    <property type="entry name" value="NAT_SF"/>
    <property type="match status" value="1"/>
</dbReference>
<dbReference type="PROSITE" id="PS51186">
    <property type="entry name" value="GNAT"/>
    <property type="match status" value="1"/>
</dbReference>
<proteinExistence type="predicted"/>
<keyword evidence="3" id="KW-1185">Reference proteome</keyword>
<organism evidence="2 3">
    <name type="scientific">Blautia caccae</name>
    <dbReference type="NCBI Taxonomy" id="3133175"/>
    <lineage>
        <taxon>Bacteria</taxon>
        <taxon>Bacillati</taxon>
        <taxon>Bacillota</taxon>
        <taxon>Clostridia</taxon>
        <taxon>Lachnospirales</taxon>
        <taxon>Lachnospiraceae</taxon>
        <taxon>Blautia</taxon>
    </lineage>
</organism>
<dbReference type="Proteomes" id="UP001457898">
    <property type="component" value="Unassembled WGS sequence"/>
</dbReference>
<protein>
    <submittedName>
        <fullName evidence="2">GNAT family N-acetyltransferase</fullName>
    </submittedName>
</protein>
<evidence type="ECO:0000313" key="3">
    <source>
        <dbReference type="Proteomes" id="UP001457898"/>
    </source>
</evidence>
<dbReference type="InterPro" id="IPR016181">
    <property type="entry name" value="Acyl_CoA_acyltransferase"/>
</dbReference>
<sequence>MELILKRATCEDAELIWKMQIETFSDLYEKYQDTDTSPATEPLEKILSRLRQCFTYYYIIEVDKNIVGALRVVDKKEKGSAKRISPIFILKKYRNMGIAQAAIIEAERIHGNDNWELDTILSEKGNCYLYEKMGFKSTGKTEKVNDKMTLVFYQK</sequence>
<dbReference type="Gene3D" id="3.40.630.30">
    <property type="match status" value="1"/>
</dbReference>
<accession>A0ABV1DIT6</accession>
<feature type="domain" description="N-acetyltransferase" evidence="1">
    <location>
        <begin position="14"/>
        <end position="155"/>
    </location>
</feature>
<dbReference type="Pfam" id="PF00583">
    <property type="entry name" value="Acetyltransf_1"/>
    <property type="match status" value="1"/>
</dbReference>
<gene>
    <name evidence="2" type="ORF">WMO65_01050</name>
</gene>
<reference evidence="2 3" key="1">
    <citation type="submission" date="2024-03" db="EMBL/GenBank/DDBJ databases">
        <title>Human intestinal bacterial collection.</title>
        <authorList>
            <person name="Pauvert C."/>
            <person name="Hitch T.C.A."/>
            <person name="Clavel T."/>
        </authorList>
    </citation>
    <scope>NUCLEOTIDE SEQUENCE [LARGE SCALE GENOMIC DNA]</scope>
    <source>
        <strain evidence="2 3">CLA-SR-H028</strain>
    </source>
</reference>
<dbReference type="RefSeq" id="WP_349063537.1">
    <property type="nucleotide sequence ID" value="NZ_JBBMFP010000001.1"/>
</dbReference>
<comment type="caution">
    <text evidence="2">The sequence shown here is derived from an EMBL/GenBank/DDBJ whole genome shotgun (WGS) entry which is preliminary data.</text>
</comment>
<dbReference type="EMBL" id="JBBMFP010000001">
    <property type="protein sequence ID" value="MEQ2429582.1"/>
    <property type="molecule type" value="Genomic_DNA"/>
</dbReference>
<evidence type="ECO:0000313" key="2">
    <source>
        <dbReference type="EMBL" id="MEQ2429582.1"/>
    </source>
</evidence>
<dbReference type="SUPFAM" id="SSF55729">
    <property type="entry name" value="Acyl-CoA N-acyltransferases (Nat)"/>
    <property type="match status" value="1"/>
</dbReference>